<dbReference type="Proteomes" id="UP001497516">
    <property type="component" value="Chromosome 8"/>
</dbReference>
<dbReference type="PANTHER" id="PTHR37610:SF77">
    <property type="entry name" value="INTEGRASE CATALYTIC DOMAIN-CONTAINING PROTEIN"/>
    <property type="match status" value="1"/>
</dbReference>
<dbReference type="PANTHER" id="PTHR37610">
    <property type="entry name" value="CCHC-TYPE DOMAIN-CONTAINING PROTEIN"/>
    <property type="match status" value="1"/>
</dbReference>
<evidence type="ECO:0000313" key="2">
    <source>
        <dbReference type="Proteomes" id="UP001497516"/>
    </source>
</evidence>
<organism evidence="1 2">
    <name type="scientific">Linum trigynum</name>
    <dbReference type="NCBI Taxonomy" id="586398"/>
    <lineage>
        <taxon>Eukaryota</taxon>
        <taxon>Viridiplantae</taxon>
        <taxon>Streptophyta</taxon>
        <taxon>Embryophyta</taxon>
        <taxon>Tracheophyta</taxon>
        <taxon>Spermatophyta</taxon>
        <taxon>Magnoliopsida</taxon>
        <taxon>eudicotyledons</taxon>
        <taxon>Gunneridae</taxon>
        <taxon>Pentapetalae</taxon>
        <taxon>rosids</taxon>
        <taxon>fabids</taxon>
        <taxon>Malpighiales</taxon>
        <taxon>Linaceae</taxon>
        <taxon>Linum</taxon>
    </lineage>
</organism>
<dbReference type="EMBL" id="OZ034821">
    <property type="protein sequence ID" value="CAL1405689.1"/>
    <property type="molecule type" value="Genomic_DNA"/>
</dbReference>
<evidence type="ECO:0008006" key="3">
    <source>
        <dbReference type="Google" id="ProtNLM"/>
    </source>
</evidence>
<gene>
    <name evidence="1" type="ORF">LTRI10_LOCUS45462</name>
</gene>
<proteinExistence type="predicted"/>
<name>A0AAV2G4Y7_9ROSI</name>
<reference evidence="1 2" key="1">
    <citation type="submission" date="2024-04" db="EMBL/GenBank/DDBJ databases">
        <authorList>
            <person name="Fracassetti M."/>
        </authorList>
    </citation>
    <scope>NUCLEOTIDE SEQUENCE [LARGE SCALE GENOMIC DNA]</scope>
</reference>
<dbReference type="AlphaFoldDB" id="A0AAV2G4Y7"/>
<evidence type="ECO:0000313" key="1">
    <source>
        <dbReference type="EMBL" id="CAL1405689.1"/>
    </source>
</evidence>
<accession>A0AAV2G4Y7</accession>
<protein>
    <recommendedName>
        <fullName evidence="3">Retrotransposon gag domain-containing protein</fullName>
    </recommendedName>
</protein>
<keyword evidence="2" id="KW-1185">Reference proteome</keyword>
<sequence length="156" mass="17543">MSNAQVASMLLSSIEPSIGLGLRGFSTAHAMWQHLVNLHTHVSTSRKFDIDLDLARLQQGELDIKSYYRAALQLWTEHDLISQSILSGEATTKVMKERASSLLMTFLMKLNPSFESVRASLLPSPISNSSTRWTQKKRGKKQYLVALSVPLRWPCN</sequence>